<keyword evidence="7" id="KW-1185">Reference proteome</keyword>
<reference evidence="6 7" key="2">
    <citation type="journal article" date="2011" name="J. Bacteriol.">
        <title>Genomes of three methylotrophs from a single niche uncover genetic and metabolic divergence of Methylophilaceae.</title>
        <authorList>
            <person name="Lapidus A."/>
            <person name="Clum A."/>
            <person name="Labutti K."/>
            <person name="Kaluzhnaya M.G."/>
            <person name="Lim S."/>
            <person name="Beck D.A."/>
            <person name="Glavina Del Rio T."/>
            <person name="Nolan M."/>
            <person name="Mavromatis K."/>
            <person name="Huntemann M."/>
            <person name="Lucas S."/>
            <person name="Lidstrom M.E."/>
            <person name="Ivanova N."/>
            <person name="Chistoserdova L."/>
        </authorList>
    </citation>
    <scope>NUCLEOTIDE SEQUENCE [LARGE SCALE GENOMIC DNA]</scope>
    <source>
        <strain evidence="6 7">301</strain>
    </source>
</reference>
<evidence type="ECO:0000313" key="7">
    <source>
        <dbReference type="Proteomes" id="UP000000383"/>
    </source>
</evidence>
<proteinExistence type="inferred from homology"/>
<accession>D7DNL2</accession>
<dbReference type="Pfam" id="PF01168">
    <property type="entry name" value="Ala_racemase_N"/>
    <property type="match status" value="1"/>
</dbReference>
<evidence type="ECO:0000259" key="5">
    <source>
        <dbReference type="Pfam" id="PF01168"/>
    </source>
</evidence>
<dbReference type="PANTHER" id="PTHR10146">
    <property type="entry name" value="PROLINE SYNTHETASE CO-TRANSCRIBED BACTERIAL HOMOLOG PROTEIN"/>
    <property type="match status" value="1"/>
</dbReference>
<reference evidence="7" key="1">
    <citation type="submission" date="2010-05" db="EMBL/GenBank/DDBJ databases">
        <title>Complete sequence of Methylotenera sp. 301.</title>
        <authorList>
            <person name="Lucas S."/>
            <person name="Copeland A."/>
            <person name="Lapidus A."/>
            <person name="Cheng J.-F."/>
            <person name="Bruce D."/>
            <person name="Goodwin L."/>
            <person name="Pitluck S."/>
            <person name="Clum A."/>
            <person name="Land M."/>
            <person name="Hauser L."/>
            <person name="Kyrpides N."/>
            <person name="Ivanova N."/>
            <person name="Chistoservova L."/>
            <person name="Kalyuzhnaya M."/>
            <person name="Woyke T."/>
        </authorList>
    </citation>
    <scope>NUCLEOTIDE SEQUENCE [LARGE SCALE GENOMIC DNA]</scope>
    <source>
        <strain evidence="7">301</strain>
    </source>
</reference>
<dbReference type="OrthoDB" id="9804072at2"/>
<comment type="cofactor">
    <cofactor evidence="3">
        <name>pyridoxal 5'-phosphate</name>
        <dbReference type="ChEBI" id="CHEBI:597326"/>
    </cofactor>
</comment>
<dbReference type="eggNOG" id="COG0325">
    <property type="taxonomic scope" value="Bacteria"/>
</dbReference>
<sequence>MTTIGNRLQDILAIIHSTISASQYRSASQSVQLLAVSKAQTSQAIREAYLAGQTMFGENYLQEALDKQVQLNDLAIEWHFIGPIQSNKTQLIAQNFAWVHSVDRLKIAQRLNDARPANLAPLQVCIQVNTSNEASKSGVSTNELEALATAIVKMPRLKLRGLMAIPEPSKDYNQQRSQFKQVRECYDALLAQGFALDTLSIGMSDDYQAAIEEGSTIVRIGSALFGARTYGNKTLAPELT</sequence>
<evidence type="ECO:0000256" key="4">
    <source>
        <dbReference type="RuleBase" id="RU004514"/>
    </source>
</evidence>
<comment type="function">
    <text evidence="2">Pyridoxal 5'-phosphate (PLP)-binding protein, which is involved in PLP homeostasis.</text>
</comment>
<evidence type="ECO:0000256" key="1">
    <source>
        <dbReference type="ARBA" id="ARBA00022898"/>
    </source>
</evidence>
<dbReference type="STRING" id="666681.M301_0645"/>
<comment type="similarity">
    <text evidence="2 4">Belongs to the pyridoxal phosphate-binding protein YggS/PROSC family.</text>
</comment>
<dbReference type="CDD" id="cd06824">
    <property type="entry name" value="PLPDE_III_Yggs_like"/>
    <property type="match status" value="1"/>
</dbReference>
<evidence type="ECO:0000256" key="3">
    <source>
        <dbReference type="PIRSR" id="PIRSR004848-1"/>
    </source>
</evidence>
<dbReference type="RefSeq" id="WP_013147345.1">
    <property type="nucleotide sequence ID" value="NC_014207.1"/>
</dbReference>
<dbReference type="InterPro" id="IPR001608">
    <property type="entry name" value="Ala_racemase_N"/>
</dbReference>
<dbReference type="HAMAP" id="MF_02087">
    <property type="entry name" value="PLP_homeostasis"/>
    <property type="match status" value="1"/>
</dbReference>
<dbReference type="NCBIfam" id="TIGR00044">
    <property type="entry name" value="YggS family pyridoxal phosphate-dependent enzyme"/>
    <property type="match status" value="1"/>
</dbReference>
<dbReference type="Gene3D" id="3.20.20.10">
    <property type="entry name" value="Alanine racemase"/>
    <property type="match status" value="1"/>
</dbReference>
<gene>
    <name evidence="6" type="ordered locus">M301_0645</name>
</gene>
<dbReference type="SUPFAM" id="SSF51419">
    <property type="entry name" value="PLP-binding barrel"/>
    <property type="match status" value="1"/>
</dbReference>
<name>D7DNL2_METV0</name>
<dbReference type="PANTHER" id="PTHR10146:SF14">
    <property type="entry name" value="PYRIDOXAL PHOSPHATE HOMEOSTASIS PROTEIN"/>
    <property type="match status" value="1"/>
</dbReference>
<dbReference type="GO" id="GO:0030170">
    <property type="term" value="F:pyridoxal phosphate binding"/>
    <property type="evidence" value="ECO:0007669"/>
    <property type="project" value="UniProtKB-UniRule"/>
</dbReference>
<feature type="modified residue" description="N6-(pyridoxal phosphate)lysine" evidence="2 3">
    <location>
        <position position="38"/>
    </location>
</feature>
<dbReference type="InterPro" id="IPR029066">
    <property type="entry name" value="PLP-binding_barrel"/>
</dbReference>
<dbReference type="PROSITE" id="PS01211">
    <property type="entry name" value="UPF0001"/>
    <property type="match status" value="1"/>
</dbReference>
<dbReference type="Proteomes" id="UP000000383">
    <property type="component" value="Chromosome"/>
</dbReference>
<feature type="domain" description="Alanine racemase N-terminal" evidence="5">
    <location>
        <begin position="25"/>
        <end position="228"/>
    </location>
</feature>
<dbReference type="EMBL" id="CP002056">
    <property type="protein sequence ID" value="ADI29029.1"/>
    <property type="molecule type" value="Genomic_DNA"/>
</dbReference>
<dbReference type="HOGENOM" id="CLU_059988_0_1_4"/>
<protein>
    <recommendedName>
        <fullName evidence="2">Pyridoxal phosphate homeostasis protein</fullName>
        <shortName evidence="2">PLP homeostasis protein</shortName>
    </recommendedName>
</protein>
<keyword evidence="1 2" id="KW-0663">Pyridoxal phosphate</keyword>
<organism evidence="6 7">
    <name type="scientific">Methylotenera versatilis (strain 301)</name>
    <dbReference type="NCBI Taxonomy" id="666681"/>
    <lineage>
        <taxon>Bacteria</taxon>
        <taxon>Pseudomonadati</taxon>
        <taxon>Pseudomonadota</taxon>
        <taxon>Betaproteobacteria</taxon>
        <taxon>Nitrosomonadales</taxon>
        <taxon>Methylophilaceae</taxon>
        <taxon>Methylotenera</taxon>
    </lineage>
</organism>
<dbReference type="FunFam" id="3.20.20.10:FF:000018">
    <property type="entry name" value="Pyridoxal phosphate homeostasis protein"/>
    <property type="match status" value="1"/>
</dbReference>
<dbReference type="AlphaFoldDB" id="D7DNL2"/>
<evidence type="ECO:0000313" key="6">
    <source>
        <dbReference type="EMBL" id="ADI29029.1"/>
    </source>
</evidence>
<dbReference type="KEGG" id="meh:M301_0645"/>
<evidence type="ECO:0000256" key="2">
    <source>
        <dbReference type="HAMAP-Rule" id="MF_02087"/>
    </source>
</evidence>
<dbReference type="PIRSF" id="PIRSF004848">
    <property type="entry name" value="YBL036c_PLPDEIII"/>
    <property type="match status" value="1"/>
</dbReference>
<dbReference type="InterPro" id="IPR011078">
    <property type="entry name" value="PyrdxlP_homeostasis"/>
</dbReference>